<dbReference type="Pfam" id="PF01180">
    <property type="entry name" value="DHO_dh"/>
    <property type="match status" value="1"/>
</dbReference>
<dbReference type="InterPro" id="IPR019480">
    <property type="entry name" value="Dihydroorotate_DH_Fe-S-bd"/>
</dbReference>
<evidence type="ECO:0000256" key="5">
    <source>
        <dbReference type="HAMAP-Rule" id="MF_00224"/>
    </source>
</evidence>
<keyword evidence="8" id="KW-1185">Reference proteome</keyword>
<feature type="active site" description="Nucleophile" evidence="5">
    <location>
        <position position="130"/>
    </location>
</feature>
<dbReference type="SUPFAM" id="SSF52343">
    <property type="entry name" value="Ferredoxin reductase-like, C-terminal NADP-linked domain"/>
    <property type="match status" value="1"/>
</dbReference>
<dbReference type="NCBIfam" id="NF000796">
    <property type="entry name" value="PRK00054.1-1"/>
    <property type="match status" value="1"/>
</dbReference>
<dbReference type="PANTHER" id="PTHR43513">
    <property type="entry name" value="DIHYDROOROTATE DEHYDROGENASE B (NAD(+)), ELECTRON TRANSFER SUBUNIT"/>
    <property type="match status" value="1"/>
</dbReference>
<dbReference type="InterPro" id="IPR049622">
    <property type="entry name" value="Dihydroorotate_DH_I"/>
</dbReference>
<comment type="function">
    <text evidence="5">Catalyzes the conversion of dihydroorotate to orotate.</text>
</comment>
<dbReference type="FunFam" id="3.20.20.70:FF:000027">
    <property type="entry name" value="Dihydropyrimidine dehydrogenase [NADP(+)]"/>
    <property type="match status" value="1"/>
</dbReference>
<comment type="pathway">
    <text evidence="1 5">Pyrimidine metabolism; UMP biosynthesis via de novo pathway.</text>
</comment>
<keyword evidence="2 5" id="KW-0285">Flavoprotein</keyword>
<dbReference type="GO" id="GO:0006207">
    <property type="term" value="P:'de novo' pyrimidine nucleobase biosynthetic process"/>
    <property type="evidence" value="ECO:0007669"/>
    <property type="project" value="InterPro"/>
</dbReference>
<comment type="catalytic activity">
    <reaction evidence="5">
        <text>(S)-dihydroorotate + A = orotate + AH2</text>
        <dbReference type="Rhea" id="RHEA:18073"/>
        <dbReference type="ChEBI" id="CHEBI:13193"/>
        <dbReference type="ChEBI" id="CHEBI:17499"/>
        <dbReference type="ChEBI" id="CHEBI:30839"/>
        <dbReference type="ChEBI" id="CHEBI:30864"/>
    </reaction>
</comment>
<dbReference type="InterPro" id="IPR024920">
    <property type="entry name" value="Dihydroorotate_DH_1"/>
</dbReference>
<comment type="caution">
    <text evidence="5">Lacks conserved residue(s) required for the propagation of feature annotation.</text>
</comment>
<gene>
    <name evidence="5" type="primary">pyrD</name>
    <name evidence="7" type="ORF">BROFUL_00919</name>
</gene>
<dbReference type="Gene3D" id="2.10.240.10">
    <property type="entry name" value="Dihydroorotate dehydrogenase, electron transfer subunit"/>
    <property type="match status" value="1"/>
</dbReference>
<feature type="binding site" evidence="5">
    <location>
        <position position="166"/>
    </location>
    <ligand>
        <name>FMN</name>
        <dbReference type="ChEBI" id="CHEBI:58210"/>
    </ligand>
</feature>
<keyword evidence="3 5" id="KW-0288">FMN</keyword>
<name>A0A0M2UWY5_9BACT</name>
<dbReference type="PROSITE" id="PS51384">
    <property type="entry name" value="FAD_FR"/>
    <property type="match status" value="1"/>
</dbReference>
<dbReference type="InterPro" id="IPR037117">
    <property type="entry name" value="Dihydroorotate_DH_ele_sf"/>
</dbReference>
<dbReference type="AlphaFoldDB" id="A0A0M2UWY5"/>
<evidence type="ECO:0000256" key="2">
    <source>
        <dbReference type="ARBA" id="ARBA00022630"/>
    </source>
</evidence>
<dbReference type="EMBL" id="LAQJ01000110">
    <property type="protein sequence ID" value="KKO20362.1"/>
    <property type="molecule type" value="Genomic_DNA"/>
</dbReference>
<evidence type="ECO:0000313" key="8">
    <source>
        <dbReference type="Proteomes" id="UP000034954"/>
    </source>
</evidence>
<dbReference type="Pfam" id="PF10418">
    <property type="entry name" value="DHODB_Fe-S_bind"/>
    <property type="match status" value="1"/>
</dbReference>
<dbReference type="InterPro" id="IPR050353">
    <property type="entry name" value="PyrK_electron_transfer"/>
</dbReference>
<dbReference type="NCBIfam" id="TIGR01037">
    <property type="entry name" value="pyrD_sub1_fam"/>
    <property type="match status" value="1"/>
</dbReference>
<feature type="binding site" evidence="5">
    <location>
        <position position="192"/>
    </location>
    <ligand>
        <name>FMN</name>
        <dbReference type="ChEBI" id="CHEBI:58210"/>
    </ligand>
</feature>
<feature type="binding site" evidence="5">
    <location>
        <position position="47"/>
    </location>
    <ligand>
        <name>substrate</name>
    </ligand>
</feature>
<dbReference type="Gene3D" id="2.30.26.10">
    <property type="entry name" value="Dihydroorotate Dehydrogenase A, chain A, domain 2"/>
    <property type="match status" value="1"/>
</dbReference>
<dbReference type="Gene3D" id="2.40.30.10">
    <property type="entry name" value="Translation factors"/>
    <property type="match status" value="1"/>
</dbReference>
<dbReference type="Gene3D" id="3.40.50.80">
    <property type="entry name" value="Nucleotide-binding domain of ferredoxin-NADP reductase (FNR) module"/>
    <property type="match status" value="1"/>
</dbReference>
<dbReference type="PANTHER" id="PTHR43513:SF3">
    <property type="entry name" value="DIHYDROOROTATE DEHYDROGENASE B (NAD(+)), ELECTRON TRANSFER SUBUNIT-RELATED"/>
    <property type="match status" value="1"/>
</dbReference>
<dbReference type="HAMAP" id="MF_00224">
    <property type="entry name" value="DHO_dh_type1"/>
    <property type="match status" value="1"/>
</dbReference>
<dbReference type="InterPro" id="IPR013785">
    <property type="entry name" value="Aldolase_TIM"/>
</dbReference>
<dbReference type="SUPFAM" id="SSF63380">
    <property type="entry name" value="Riboflavin synthase domain-like"/>
    <property type="match status" value="1"/>
</dbReference>
<feature type="domain" description="FAD-binding FR-type" evidence="6">
    <location>
        <begin position="307"/>
        <end position="398"/>
    </location>
</feature>
<dbReference type="SUPFAM" id="SSF51395">
    <property type="entry name" value="FMN-linked oxidoreductases"/>
    <property type="match status" value="1"/>
</dbReference>
<feature type="binding site" evidence="5">
    <location>
        <position position="23"/>
    </location>
    <ligand>
        <name>FMN</name>
        <dbReference type="ChEBI" id="CHEBI:58210"/>
    </ligand>
</feature>
<evidence type="ECO:0000259" key="6">
    <source>
        <dbReference type="PROSITE" id="PS51384"/>
    </source>
</evidence>
<dbReference type="InterPro" id="IPR001295">
    <property type="entry name" value="Dihydroorotate_DH_CS"/>
</dbReference>
<feature type="binding site" evidence="5">
    <location>
        <begin position="47"/>
        <end position="48"/>
    </location>
    <ligand>
        <name>FMN</name>
        <dbReference type="ChEBI" id="CHEBI:58210"/>
    </ligand>
</feature>
<evidence type="ECO:0000256" key="3">
    <source>
        <dbReference type="ARBA" id="ARBA00022643"/>
    </source>
</evidence>
<feature type="binding site" evidence="5">
    <location>
        <position position="219"/>
    </location>
    <ligand>
        <name>FMN</name>
        <dbReference type="ChEBI" id="CHEBI:58210"/>
    </ligand>
</feature>
<comment type="caution">
    <text evidence="7">The sequence shown here is derived from an EMBL/GenBank/DDBJ whole genome shotgun (WGS) entry which is preliminary data.</text>
</comment>
<feature type="binding site" evidence="5">
    <location>
        <begin position="193"/>
        <end position="194"/>
    </location>
    <ligand>
        <name>substrate</name>
    </ligand>
</feature>
<proteinExistence type="inferred from homology"/>
<comment type="subcellular location">
    <subcellularLocation>
        <location evidence="5">Cytoplasm</location>
    </subcellularLocation>
</comment>
<feature type="binding site" evidence="5">
    <location>
        <begin position="267"/>
        <end position="268"/>
    </location>
    <ligand>
        <name>FMN</name>
        <dbReference type="ChEBI" id="CHEBI:58210"/>
    </ligand>
</feature>
<evidence type="ECO:0000256" key="1">
    <source>
        <dbReference type="ARBA" id="ARBA00004725"/>
    </source>
</evidence>
<dbReference type="PROSITE" id="PS00912">
    <property type="entry name" value="DHODEHASE_2"/>
    <property type="match status" value="1"/>
</dbReference>
<dbReference type="GO" id="GO:0044205">
    <property type="term" value="P:'de novo' UMP biosynthetic process"/>
    <property type="evidence" value="ECO:0007669"/>
    <property type="project" value="UniProtKB-UniRule"/>
</dbReference>
<dbReference type="InterPro" id="IPR023359">
    <property type="entry name" value="Dihydro_DH_chainA_dom2"/>
</dbReference>
<dbReference type="CDD" id="cd04740">
    <property type="entry name" value="DHOD_1B_like"/>
    <property type="match status" value="1"/>
</dbReference>
<dbReference type="Proteomes" id="UP000034954">
    <property type="component" value="Unassembled WGS sequence"/>
</dbReference>
<keyword evidence="5" id="KW-0665">Pyrimidine biosynthesis</keyword>
<dbReference type="GO" id="GO:0004152">
    <property type="term" value="F:dihydroorotate dehydrogenase activity"/>
    <property type="evidence" value="ECO:0007669"/>
    <property type="project" value="UniProtKB-UniRule"/>
</dbReference>
<dbReference type="InterPro" id="IPR017927">
    <property type="entry name" value="FAD-bd_FR_type"/>
</dbReference>
<dbReference type="GO" id="GO:0005737">
    <property type="term" value="C:cytoplasm"/>
    <property type="evidence" value="ECO:0007669"/>
    <property type="project" value="UniProtKB-SubCell"/>
</dbReference>
<comment type="similarity">
    <text evidence="5">Belongs to the dihydroorotate dehydrogenase family. Type 1 subfamily.</text>
</comment>
<dbReference type="InterPro" id="IPR033888">
    <property type="entry name" value="DHOD_1B"/>
</dbReference>
<evidence type="ECO:0000256" key="4">
    <source>
        <dbReference type="ARBA" id="ARBA00023002"/>
    </source>
</evidence>
<keyword evidence="5" id="KW-0963">Cytoplasm</keyword>
<dbReference type="NCBIfam" id="NF005574">
    <property type="entry name" value="PRK07259.1"/>
    <property type="match status" value="1"/>
</dbReference>
<comment type="cofactor">
    <cofactor evidence="5">
        <name>FMN</name>
        <dbReference type="ChEBI" id="CHEBI:58210"/>
    </cofactor>
    <text evidence="5">Binds 1 FMN per subunit.</text>
</comment>
<sequence>MSSVNLSVSLGNIQLTNPTILASGVLGTTKALLKRVAENGAGAVTIKSISREPREGHKNPTVITFEAGMLNAVGYSNPGVVAAAREFSGLQEVKVPVIASVIGTQKEDFAHVVEGLSGSKFSAIEIPLSCPHTPGFGLLAGQGTPDATFAITSEVRKVTKLPIFIKLSPNIPEICTIARAAEDAGADAITAVNSMGPGMIINIEAQRPILSFQVGGVTGDALRPIAVRCVFDLYKTIKIPIIGVGGISTGRHAIEMMMAGASAIGIGTGVFYRGIEVFQKVCDEMSQWMQENGVRDIRSIVALPMIEQPRMIKICDILEESPKVKTFFFKMNLQFIPGQFVMAWIPMLDEKPFTISYIQKDIMGISVLKRGEFTQALHQKKIGDILGIRGPYGKGFHFQTDLNLCIVGGGIGMASLATVVDRYRNVTIIQGGRTASEIIYQKRFPEMQLCTDDGSAGFKGTTVDLLRGLLTTQTFDKVYTCGPERMMDKVAELCKNHGIDCEVSLDRYMKCGFGVCGQCDCSGQRVCIDGPVFTTKELCRMEDFGKTTILKTGERVILHNHEGH</sequence>
<protein>
    <recommendedName>
        <fullName evidence="5">Dihydroorotate dehydrogenase</fullName>
        <shortName evidence="5">DHOD</shortName>
        <shortName evidence="5">DHODase</shortName>
        <shortName evidence="5">DHOdehase</shortName>
        <ecNumber evidence="5">1.3.-.-</ecNumber>
    </recommendedName>
</protein>
<reference evidence="7 8" key="1">
    <citation type="journal article" date="2013" name="BMC Microbiol.">
        <title>Identification of the type II cytochrome c maturation pathway in anammox bacteria by comparative genomics.</title>
        <authorList>
            <person name="Ferousi C."/>
            <person name="Speth D.R."/>
            <person name="Reimann J."/>
            <person name="Op den Camp H.J."/>
            <person name="Allen J.W."/>
            <person name="Keltjens J.T."/>
            <person name="Jetten M.S."/>
        </authorList>
    </citation>
    <scope>NUCLEOTIDE SEQUENCE [LARGE SCALE GENOMIC DNA]</scope>
    <source>
        <strain evidence="7">RU1</strain>
    </source>
</reference>
<dbReference type="InterPro" id="IPR017938">
    <property type="entry name" value="Riboflavin_synthase-like_b-brl"/>
</dbReference>
<feature type="binding site" evidence="5">
    <location>
        <begin position="245"/>
        <end position="246"/>
    </location>
    <ligand>
        <name>FMN</name>
        <dbReference type="ChEBI" id="CHEBI:58210"/>
    </ligand>
</feature>
<dbReference type="Gene3D" id="3.20.20.70">
    <property type="entry name" value="Aldolase class I"/>
    <property type="match status" value="1"/>
</dbReference>
<evidence type="ECO:0000313" key="7">
    <source>
        <dbReference type="EMBL" id="KKO20362.1"/>
    </source>
</evidence>
<organism evidence="7 8">
    <name type="scientific">Candidatus Brocadia fulgida</name>
    <dbReference type="NCBI Taxonomy" id="380242"/>
    <lineage>
        <taxon>Bacteria</taxon>
        <taxon>Pseudomonadati</taxon>
        <taxon>Planctomycetota</taxon>
        <taxon>Candidatus Brocadiia</taxon>
        <taxon>Candidatus Brocadiales</taxon>
        <taxon>Candidatus Brocadiaceae</taxon>
        <taxon>Candidatus Brocadia</taxon>
    </lineage>
</organism>
<dbReference type="PATRIC" id="fig|380242.3.peg.1158"/>
<dbReference type="EC" id="1.3.-.-" evidence="5"/>
<keyword evidence="4 5" id="KW-0560">Oxidoreductase</keyword>
<accession>A0A0M2UWY5</accession>
<dbReference type="InterPro" id="IPR039261">
    <property type="entry name" value="FNR_nucleotide-bd"/>
</dbReference>
<dbReference type="PROSITE" id="PS00911">
    <property type="entry name" value="DHODEHASE_1"/>
    <property type="match status" value="1"/>
</dbReference>
<dbReference type="InterPro" id="IPR005720">
    <property type="entry name" value="Dihydroorotate_DH_cat"/>
</dbReference>
<dbReference type="UniPathway" id="UPA00070"/>